<keyword evidence="2" id="KW-1185">Reference proteome</keyword>
<evidence type="ECO:0000313" key="2">
    <source>
        <dbReference type="Proteomes" id="UP000070394"/>
    </source>
</evidence>
<gene>
    <name evidence="1" type="ORF">HMPREF1866_00483</name>
</gene>
<dbReference type="Proteomes" id="UP000070394">
    <property type="component" value="Unassembled WGS sequence"/>
</dbReference>
<reference evidence="2" key="1">
    <citation type="submission" date="2016-01" db="EMBL/GenBank/DDBJ databases">
        <authorList>
            <person name="Mitreva M."/>
            <person name="Pepin K.H."/>
            <person name="Mihindukulasuriya K.A."/>
            <person name="Fulton R."/>
            <person name="Fronick C."/>
            <person name="O'Laughlin M."/>
            <person name="Miner T."/>
            <person name="Herter B."/>
            <person name="Rosa B.A."/>
            <person name="Cordes M."/>
            <person name="Tomlinson C."/>
            <person name="Wollam A."/>
            <person name="Palsikar V.B."/>
            <person name="Mardis E.R."/>
            <person name="Wilson R.K."/>
        </authorList>
    </citation>
    <scope>NUCLEOTIDE SEQUENCE [LARGE SCALE GENOMIC DNA]</scope>
    <source>
        <strain evidence="2">DNF00896</strain>
    </source>
</reference>
<dbReference type="EMBL" id="LSDA01000012">
    <property type="protein sequence ID" value="KXB60525.1"/>
    <property type="molecule type" value="Genomic_DNA"/>
</dbReference>
<dbReference type="AlphaFoldDB" id="A0A133ZYK9"/>
<organism evidence="1 2">
    <name type="scientific">Lachnoanaerobaculum saburreum</name>
    <dbReference type="NCBI Taxonomy" id="467210"/>
    <lineage>
        <taxon>Bacteria</taxon>
        <taxon>Bacillati</taxon>
        <taxon>Bacillota</taxon>
        <taxon>Clostridia</taxon>
        <taxon>Lachnospirales</taxon>
        <taxon>Lachnospiraceae</taxon>
        <taxon>Lachnoanaerobaculum</taxon>
    </lineage>
</organism>
<accession>A0A133ZYK9</accession>
<protein>
    <submittedName>
        <fullName evidence="1">Uncharacterized protein</fullName>
    </submittedName>
</protein>
<comment type="caution">
    <text evidence="1">The sequence shown here is derived from an EMBL/GenBank/DDBJ whole genome shotgun (WGS) entry which is preliminary data.</text>
</comment>
<evidence type="ECO:0000313" key="1">
    <source>
        <dbReference type="EMBL" id="KXB60525.1"/>
    </source>
</evidence>
<sequence>MHTENYIKQVVLDKYYKNCGYRFRQFVRKTMAIDGVKIIDSDDAYDIYNDIVERYKDGTDVDIIKKDWLNEESNFCTDELHTEIYWTSFAYALWKIGSPDENIKNKALNIISKGASELWNEIDEKAMKKRQKALDKLADQLQSENQRPVKKYKPVKVRKPYFELGDVISIRFENEYGMCFVSDLDVRPRKIEYHLACTRNLQKSEPTMDDFLSSQIAYKKMNTEIALETDRWFNHKDLGELLPHLKKIGNVKLKPYVFGVLAPAGTLEDFFDDITNDPSIWCFRIMDTKELIEDDMLSGHE</sequence>
<name>A0A133ZYK9_9FIRM</name>
<proteinExistence type="predicted"/>
<dbReference type="PATRIC" id="fig|467210.3.peg.478"/>